<evidence type="ECO:0000256" key="1">
    <source>
        <dbReference type="SAM" id="MobiDB-lite"/>
    </source>
</evidence>
<name>A0A0F9CRS2_9ZZZZ</name>
<dbReference type="AlphaFoldDB" id="A0A0F9CRS2"/>
<feature type="compositionally biased region" description="Gly residues" evidence="1">
    <location>
        <begin position="120"/>
        <end position="129"/>
    </location>
</feature>
<organism evidence="2">
    <name type="scientific">marine sediment metagenome</name>
    <dbReference type="NCBI Taxonomy" id="412755"/>
    <lineage>
        <taxon>unclassified sequences</taxon>
        <taxon>metagenomes</taxon>
        <taxon>ecological metagenomes</taxon>
    </lineage>
</organism>
<evidence type="ECO:0000313" key="2">
    <source>
        <dbReference type="EMBL" id="KKK99286.1"/>
    </source>
</evidence>
<reference evidence="2" key="1">
    <citation type="journal article" date="2015" name="Nature">
        <title>Complex archaea that bridge the gap between prokaryotes and eukaryotes.</title>
        <authorList>
            <person name="Spang A."/>
            <person name="Saw J.H."/>
            <person name="Jorgensen S.L."/>
            <person name="Zaremba-Niedzwiedzka K."/>
            <person name="Martijn J."/>
            <person name="Lind A.E."/>
            <person name="van Eijk R."/>
            <person name="Schleper C."/>
            <person name="Guy L."/>
            <person name="Ettema T.J."/>
        </authorList>
    </citation>
    <scope>NUCLEOTIDE SEQUENCE</scope>
</reference>
<feature type="region of interest" description="Disordered" evidence="1">
    <location>
        <begin position="107"/>
        <end position="129"/>
    </location>
</feature>
<comment type="caution">
    <text evidence="2">The sequence shown here is derived from an EMBL/GenBank/DDBJ whole genome shotgun (WGS) entry which is preliminary data.</text>
</comment>
<sequence length="129" mass="13985">MRATDAWLVEKSEEAAYNAARLVDLLQEASLPKGVMDQLADELHPMLYNLTKIVASANRADGSWHSDVAKTILASGSDGFRQFMSRVRELSTTGKGGQLFLEKIHRARLDTRSSSPSPGSEGGGQDGNH</sequence>
<gene>
    <name evidence="2" type="ORF">LCGC14_2634260</name>
</gene>
<protein>
    <submittedName>
        <fullName evidence="2">Uncharacterized protein</fullName>
    </submittedName>
</protein>
<dbReference type="EMBL" id="LAZR01045268">
    <property type="protein sequence ID" value="KKK99286.1"/>
    <property type="molecule type" value="Genomic_DNA"/>
</dbReference>
<accession>A0A0F9CRS2</accession>
<proteinExistence type="predicted"/>